<evidence type="ECO:0000256" key="2">
    <source>
        <dbReference type="SAM" id="MobiDB-lite"/>
    </source>
</evidence>
<comment type="caution">
    <text evidence="3">The sequence shown here is derived from an EMBL/GenBank/DDBJ whole genome shotgun (WGS) entry which is preliminary data.</text>
</comment>
<feature type="region of interest" description="Disordered" evidence="2">
    <location>
        <begin position="527"/>
        <end position="549"/>
    </location>
</feature>
<reference evidence="4" key="1">
    <citation type="submission" date="2024-04" db="EMBL/GenBank/DDBJ databases">
        <title>Salinicola lusitanus LLJ914,a marine bacterium isolated from the Okinawa Trough.</title>
        <authorList>
            <person name="Li J."/>
        </authorList>
    </citation>
    <scope>NUCLEOTIDE SEQUENCE [LARGE SCALE GENOMIC DNA]</scope>
</reference>
<evidence type="ECO:0000313" key="4">
    <source>
        <dbReference type="Proteomes" id="UP001460270"/>
    </source>
</evidence>
<sequence length="627" mass="74369">MGYRSNQSSQSDGKDRSNKNPRALCDVTIMTSFCLGRSLGYKMNTSDVEQDRTTMGDTAPDCPIEEGPKTAEEVVFELQQHIEKEKKEKFLLQTTLQTALEKLSQSQADVASREEDNQKLFQRLVTKDNNLRELFRRNTDLLDKLKSTKAELDKKDKTNQELEVKLKEKTQEDPAMQVSMSSAQHMNGLRDLLENLEEDCELSGRGNRYLQGELQESQRVTAKLREYLIMTKQDLKEERLRREDDSEVIRRLKETIVELERKVQNQDEHEASLSQKIKSLEIELEEEKRLRLKAQQRELDAKEKLQLEVFELQERLAEVTEERDQFERSESELEEERRKSLCYERAFEKIEEEQCNFQKVTEENQRAREEKQKEIAVLKEQLEHVRKEKEDQLEREIVKQEIFITETLEQLSKAEKKNKTLQKELERESNAKEKMQRGILALLERLEEETGKGDLVEQFRICMERQRSSWKEGVRAGNGYNEEIQREILALKEKLNGMTREVKDQLKKHLEGQKRLISKIKEQLDEERRKNKTLQEEMEQQRKMSLEQNSVKEEMQKEMLSLRQDLQKAQEVEKPADDLKSHMERQKRIMKLYLERLRGEEEKSRTLQEKLEQQTKVSVEQKNVAEE</sequence>
<feature type="compositionally biased region" description="Basic and acidic residues" evidence="2">
    <location>
        <begin position="600"/>
        <end position="613"/>
    </location>
</feature>
<feature type="compositionally biased region" description="Polar residues" evidence="2">
    <location>
        <begin position="1"/>
        <end position="11"/>
    </location>
</feature>
<feature type="region of interest" description="Disordered" evidence="2">
    <location>
        <begin position="600"/>
        <end position="627"/>
    </location>
</feature>
<keyword evidence="1" id="KW-0175">Coiled coil</keyword>
<dbReference type="Proteomes" id="UP001460270">
    <property type="component" value="Unassembled WGS sequence"/>
</dbReference>
<gene>
    <name evidence="3" type="ORF">WMY93_000122</name>
</gene>
<accession>A0AAW0PYG0</accession>
<dbReference type="EMBL" id="JBBPFD010000001">
    <property type="protein sequence ID" value="KAK7944394.1"/>
    <property type="molecule type" value="Genomic_DNA"/>
</dbReference>
<keyword evidence="4" id="KW-1185">Reference proteome</keyword>
<dbReference type="AlphaFoldDB" id="A0AAW0PYG0"/>
<evidence type="ECO:0000313" key="3">
    <source>
        <dbReference type="EMBL" id="KAK7944394.1"/>
    </source>
</evidence>
<protein>
    <recommendedName>
        <fullName evidence="5">Trichohyalin-like</fullName>
    </recommendedName>
</protein>
<name>A0AAW0PYG0_9GOBI</name>
<feature type="coiled-coil region" evidence="1">
    <location>
        <begin position="242"/>
        <end position="438"/>
    </location>
</feature>
<proteinExistence type="predicted"/>
<organism evidence="3 4">
    <name type="scientific">Mugilogobius chulae</name>
    <name type="common">yellowstripe goby</name>
    <dbReference type="NCBI Taxonomy" id="88201"/>
    <lineage>
        <taxon>Eukaryota</taxon>
        <taxon>Metazoa</taxon>
        <taxon>Chordata</taxon>
        <taxon>Craniata</taxon>
        <taxon>Vertebrata</taxon>
        <taxon>Euteleostomi</taxon>
        <taxon>Actinopterygii</taxon>
        <taxon>Neopterygii</taxon>
        <taxon>Teleostei</taxon>
        <taxon>Neoteleostei</taxon>
        <taxon>Acanthomorphata</taxon>
        <taxon>Gobiaria</taxon>
        <taxon>Gobiiformes</taxon>
        <taxon>Gobioidei</taxon>
        <taxon>Gobiidae</taxon>
        <taxon>Gobionellinae</taxon>
        <taxon>Mugilogobius</taxon>
    </lineage>
</organism>
<feature type="coiled-coil region" evidence="1">
    <location>
        <begin position="131"/>
        <end position="172"/>
    </location>
</feature>
<evidence type="ECO:0008006" key="5">
    <source>
        <dbReference type="Google" id="ProtNLM"/>
    </source>
</evidence>
<feature type="region of interest" description="Disordered" evidence="2">
    <location>
        <begin position="1"/>
        <end position="21"/>
    </location>
</feature>
<evidence type="ECO:0000256" key="1">
    <source>
        <dbReference type="SAM" id="Coils"/>
    </source>
</evidence>